<dbReference type="SMART" id="SM00028">
    <property type="entry name" value="TPR"/>
    <property type="match status" value="3"/>
</dbReference>
<sequence length="155" mass="17073">MAGERQQGEDGWLDEPGEQERGLPSGEVLDWYQRGVQLLDEGDPATASQVLRRAAARVPHSRSVLEALARAQFDSEQYDEAVGSFQRLVEEDPDDDYAQFGWGLSAAKLGQFDLAVEHLAAAAAMRPDVNYYTLALRGARATARAHAHRPPQGQR</sequence>
<proteinExistence type="predicted"/>
<organism evidence="3 4">
    <name type="scientific">Actinospica durhamensis</name>
    <dbReference type="NCBI Taxonomy" id="1508375"/>
    <lineage>
        <taxon>Bacteria</taxon>
        <taxon>Bacillati</taxon>
        <taxon>Actinomycetota</taxon>
        <taxon>Actinomycetes</taxon>
        <taxon>Catenulisporales</taxon>
        <taxon>Actinospicaceae</taxon>
        <taxon>Actinospica</taxon>
    </lineage>
</organism>
<evidence type="ECO:0000256" key="1">
    <source>
        <dbReference type="PROSITE-ProRule" id="PRU00339"/>
    </source>
</evidence>
<dbReference type="Proteomes" id="UP000675781">
    <property type="component" value="Unassembled WGS sequence"/>
</dbReference>
<evidence type="ECO:0000313" key="4">
    <source>
        <dbReference type="Proteomes" id="UP000675781"/>
    </source>
</evidence>
<accession>A0A941ETZ3</accession>
<evidence type="ECO:0000313" key="3">
    <source>
        <dbReference type="EMBL" id="MBR7836991.1"/>
    </source>
</evidence>
<dbReference type="InterPro" id="IPR019734">
    <property type="entry name" value="TPR_rpt"/>
</dbReference>
<dbReference type="AlphaFoldDB" id="A0A941ETZ3"/>
<feature type="repeat" description="TPR" evidence="1">
    <location>
        <begin position="62"/>
        <end position="95"/>
    </location>
</feature>
<keyword evidence="4" id="KW-1185">Reference proteome</keyword>
<keyword evidence="1" id="KW-0802">TPR repeat</keyword>
<dbReference type="InterPro" id="IPR011990">
    <property type="entry name" value="TPR-like_helical_dom_sf"/>
</dbReference>
<dbReference type="Pfam" id="PF14559">
    <property type="entry name" value="TPR_19"/>
    <property type="match status" value="1"/>
</dbReference>
<dbReference type="EMBL" id="JAGSOG010000174">
    <property type="protein sequence ID" value="MBR7836991.1"/>
    <property type="molecule type" value="Genomic_DNA"/>
</dbReference>
<feature type="region of interest" description="Disordered" evidence="2">
    <location>
        <begin position="1"/>
        <end position="25"/>
    </location>
</feature>
<comment type="caution">
    <text evidence="3">The sequence shown here is derived from an EMBL/GenBank/DDBJ whole genome shotgun (WGS) entry which is preliminary data.</text>
</comment>
<dbReference type="Gene3D" id="1.25.40.10">
    <property type="entry name" value="Tetratricopeptide repeat domain"/>
    <property type="match status" value="1"/>
</dbReference>
<dbReference type="SUPFAM" id="SSF48452">
    <property type="entry name" value="TPR-like"/>
    <property type="match status" value="1"/>
</dbReference>
<name>A0A941ETZ3_9ACTN</name>
<protein>
    <submittedName>
        <fullName evidence="3">Tetratricopeptide repeat protein</fullName>
    </submittedName>
</protein>
<dbReference type="PROSITE" id="PS50005">
    <property type="entry name" value="TPR"/>
    <property type="match status" value="1"/>
</dbReference>
<evidence type="ECO:0000256" key="2">
    <source>
        <dbReference type="SAM" id="MobiDB-lite"/>
    </source>
</evidence>
<gene>
    <name evidence="3" type="ORF">KDL01_27185</name>
</gene>
<reference evidence="3" key="1">
    <citation type="submission" date="2021-04" db="EMBL/GenBank/DDBJ databases">
        <title>Genome based classification of Actinospica acidithermotolerans sp. nov., an actinobacterium isolated from an Indonesian hot spring.</title>
        <authorList>
            <person name="Kusuma A.B."/>
            <person name="Putra K.E."/>
            <person name="Nafisah S."/>
            <person name="Loh J."/>
            <person name="Nouioui I."/>
            <person name="Goodfellow M."/>
        </authorList>
    </citation>
    <scope>NUCLEOTIDE SEQUENCE</scope>
    <source>
        <strain evidence="3">CSCA 57</strain>
    </source>
</reference>